<feature type="chain" id="PRO_5004976937" description="Salt-induced outer membrane protein" evidence="1">
    <location>
        <begin position="21"/>
        <end position="248"/>
    </location>
</feature>
<dbReference type="RefSeq" id="WP_036162367.1">
    <property type="nucleotide sequence ID" value="NZ_JAMB01000009.1"/>
</dbReference>
<dbReference type="PATRIC" id="fig|1122207.3.peg.2219"/>
<evidence type="ECO:0000256" key="1">
    <source>
        <dbReference type="SAM" id="SignalP"/>
    </source>
</evidence>
<dbReference type="OrthoDB" id="5292716at2"/>
<comment type="caution">
    <text evidence="2">The sequence shown here is derived from an EMBL/GenBank/DDBJ whole genome shotgun (WGS) entry which is preliminary data.</text>
</comment>
<feature type="signal peptide" evidence="1">
    <location>
        <begin position="1"/>
        <end position="20"/>
    </location>
</feature>
<dbReference type="InterPro" id="IPR007433">
    <property type="entry name" value="DUF481"/>
</dbReference>
<evidence type="ECO:0008006" key="4">
    <source>
        <dbReference type="Google" id="ProtNLM"/>
    </source>
</evidence>
<keyword evidence="1" id="KW-0732">Signal</keyword>
<dbReference type="EMBL" id="JAMB01000009">
    <property type="protein sequence ID" value="ETX10290.1"/>
    <property type="molecule type" value="Genomic_DNA"/>
</dbReference>
<organism evidence="2 3">
    <name type="scientific">Marinomonas ushuaiensis DSM 15871</name>
    <dbReference type="NCBI Taxonomy" id="1122207"/>
    <lineage>
        <taxon>Bacteria</taxon>
        <taxon>Pseudomonadati</taxon>
        <taxon>Pseudomonadota</taxon>
        <taxon>Gammaproteobacteria</taxon>
        <taxon>Oceanospirillales</taxon>
        <taxon>Oceanospirillaceae</taxon>
        <taxon>Marinomonas</taxon>
    </lineage>
</organism>
<dbReference type="STRING" id="1122207.MUS1_15345"/>
<name>X7E335_9GAMM</name>
<dbReference type="Proteomes" id="UP000054058">
    <property type="component" value="Unassembled WGS sequence"/>
</dbReference>
<dbReference type="AlphaFoldDB" id="X7E335"/>
<sequence>MLPLKSLTFVGLMFAIPALHAEKATKSLEPFRAELELGIIDTSGNTESTSLIGKATLHQDFREWKGKYLIDTLYNKGEYDGETQTTAQKLFFSAQSDYKLTSENTSIFVYGSYTDDRLSGYDYQNIVSVGYAARLFSNQYSFLDYSVGPGYSFYKTDDGDKDNAAIFRLEVEYQYIISPTAKFTQTLSTQKALEESENTQSKSETAISTKIRRGMNLKAAYTVTHNSQVLDDIQKTDAVTSLTLAYAF</sequence>
<dbReference type="Pfam" id="PF04338">
    <property type="entry name" value="DUF481"/>
    <property type="match status" value="1"/>
</dbReference>
<protein>
    <recommendedName>
        <fullName evidence="4">Salt-induced outer membrane protein</fullName>
    </recommendedName>
</protein>
<accession>X7E335</accession>
<reference evidence="2 3" key="1">
    <citation type="submission" date="2014-01" db="EMBL/GenBank/DDBJ databases">
        <title>Marinomonas ushuaiensis DSM 15871 Genome Sequencing.</title>
        <authorList>
            <person name="Lai Q."/>
            <person name="Shao Z.S."/>
        </authorList>
    </citation>
    <scope>NUCLEOTIDE SEQUENCE [LARGE SCALE GENOMIC DNA]</scope>
    <source>
        <strain evidence="2 3">DSM 15871</strain>
    </source>
</reference>
<keyword evidence="3" id="KW-1185">Reference proteome</keyword>
<evidence type="ECO:0000313" key="3">
    <source>
        <dbReference type="Proteomes" id="UP000054058"/>
    </source>
</evidence>
<proteinExistence type="predicted"/>
<dbReference type="eggNOG" id="COG3137">
    <property type="taxonomic scope" value="Bacteria"/>
</dbReference>
<gene>
    <name evidence="2" type="ORF">MUS1_15345</name>
</gene>
<evidence type="ECO:0000313" key="2">
    <source>
        <dbReference type="EMBL" id="ETX10290.1"/>
    </source>
</evidence>